<dbReference type="EMBL" id="QWET01000005">
    <property type="protein sequence ID" value="RIH65704.1"/>
    <property type="molecule type" value="Genomic_DNA"/>
</dbReference>
<feature type="domain" description="Glycosyl transferase family 1" evidence="1">
    <location>
        <begin position="224"/>
        <end position="388"/>
    </location>
</feature>
<dbReference type="GO" id="GO:0016757">
    <property type="term" value="F:glycosyltransferase activity"/>
    <property type="evidence" value="ECO:0007669"/>
    <property type="project" value="InterPro"/>
</dbReference>
<gene>
    <name evidence="2" type="ORF">D1164_08580</name>
</gene>
<dbReference type="PANTHER" id="PTHR12526">
    <property type="entry name" value="GLYCOSYLTRANSFERASE"/>
    <property type="match status" value="1"/>
</dbReference>
<dbReference type="InterPro" id="IPR001296">
    <property type="entry name" value="Glyco_trans_1"/>
</dbReference>
<name>A0A399D1F1_9BACT</name>
<accession>A0A399D1F1</accession>
<evidence type="ECO:0000313" key="3">
    <source>
        <dbReference type="Proteomes" id="UP000266441"/>
    </source>
</evidence>
<dbReference type="Proteomes" id="UP000266441">
    <property type="component" value="Unassembled WGS sequence"/>
</dbReference>
<dbReference type="Pfam" id="PF00534">
    <property type="entry name" value="Glycos_transf_1"/>
    <property type="match status" value="1"/>
</dbReference>
<protein>
    <submittedName>
        <fullName evidence="2">Glycosyltransferase</fullName>
    </submittedName>
</protein>
<dbReference type="SUPFAM" id="SSF53756">
    <property type="entry name" value="UDP-Glycosyltransferase/glycogen phosphorylase"/>
    <property type="match status" value="1"/>
</dbReference>
<keyword evidence="3" id="KW-1185">Reference proteome</keyword>
<evidence type="ECO:0000259" key="1">
    <source>
        <dbReference type="Pfam" id="PF00534"/>
    </source>
</evidence>
<reference evidence="2 3" key="1">
    <citation type="journal article" date="2015" name="Int. J. Syst. Evol. Microbiol.">
        <title>Mariniphaga sediminis sp. nov., isolated from coastal sediment.</title>
        <authorList>
            <person name="Wang F.Q."/>
            <person name="Shen Q.Y."/>
            <person name="Chen G.J."/>
            <person name="Du Z.J."/>
        </authorList>
    </citation>
    <scope>NUCLEOTIDE SEQUENCE [LARGE SCALE GENOMIC DNA]</scope>
    <source>
        <strain evidence="2 3">SY21</strain>
    </source>
</reference>
<organism evidence="2 3">
    <name type="scientific">Mariniphaga sediminis</name>
    <dbReference type="NCBI Taxonomy" id="1628158"/>
    <lineage>
        <taxon>Bacteria</taxon>
        <taxon>Pseudomonadati</taxon>
        <taxon>Bacteroidota</taxon>
        <taxon>Bacteroidia</taxon>
        <taxon>Marinilabiliales</taxon>
        <taxon>Prolixibacteraceae</taxon>
        <taxon>Mariniphaga</taxon>
    </lineage>
</organism>
<dbReference type="OrthoDB" id="1096251at2"/>
<dbReference type="AlphaFoldDB" id="A0A399D1F1"/>
<dbReference type="Gene3D" id="3.40.50.2000">
    <property type="entry name" value="Glycogen Phosphorylase B"/>
    <property type="match status" value="2"/>
</dbReference>
<keyword evidence="2" id="KW-0808">Transferase</keyword>
<proteinExistence type="predicted"/>
<dbReference type="CDD" id="cd03801">
    <property type="entry name" value="GT4_PimA-like"/>
    <property type="match status" value="1"/>
</dbReference>
<dbReference type="RefSeq" id="WP_119349545.1">
    <property type="nucleotide sequence ID" value="NZ_QWET01000005.1"/>
</dbReference>
<sequence>MKILWITNSPFPDVSSDLKLKDAAKGLIYSSANALLQQNDEIELAVVSFYNGKRLEKLVKNRITHYLLSSSFRFTARSDGDTYWQEIKADFQPDVIHIHGSEYFHSYSWVKACGPEKVVLSIQGLVSVCDRYYYGNIAKGDLIKYTTPRDLVRFDTFFSKRRNMQKRGEHEKMLIEKTNHIIGRTSWDRVHIWAINPDATYHFCNETLRSSYYENKWSVENCTRYSIFVSQANYPIKGFHQLIKALPVVLKYFPQTKVYVAGTNYFSNRGIRLNGYGNYINSLIKKYKVSGHIEFTGFLSEEKMCRQYLDAHISVCPSAIENSSNSIGEAQLLGVPCVASYVGGTPDLIEHGETGLLYRFEEVEMLASHICKIFGDDSLAQKISSNARVSASQRHNKEENAASLYRIYSKIVASPN</sequence>
<evidence type="ECO:0000313" key="2">
    <source>
        <dbReference type="EMBL" id="RIH65704.1"/>
    </source>
</evidence>
<comment type="caution">
    <text evidence="2">The sequence shown here is derived from an EMBL/GenBank/DDBJ whole genome shotgun (WGS) entry which is preliminary data.</text>
</comment>